<proteinExistence type="predicted"/>
<dbReference type="SUPFAM" id="SSF57850">
    <property type="entry name" value="RING/U-box"/>
    <property type="match status" value="1"/>
</dbReference>
<name>A0A6A6FP20_9PEZI</name>
<sequence length="935" mass="105199">MGTLTAGLPRLAHHCEHKLPTSCMLWDARCCACIDDRAHSTSYRTYIDGVGFVSRGVRWQRYCSSCRTFWDHRITASGLRPAETRIPEQPDQAVFLARWYEFHQGYRTVSKEDGSEERVAVLGEPLRDVSPGILPRTLEELRAGRERSEVEERERAEAIRRRQENDAAQESAPAGPSLEETLDQLFQAANVEEADTAQHVARGAELQTEHDSEEPAVPRHHGTAQVMVPTATRNREYQARRIAALRRELHRMRSGIERVISGLRDLGEDVPDHGDASDRLSDLGRTLDNIAGSPPHHVADRALASVNSLTAHPLTTQTDRALANLQSRVDEARQHVDEARRNRDQAATELDVAERDFRSAQSRMRQLQSEQRTAENYTRIFGTREEMAAQGEQYQSPIGGLFERAYDRFRTAEEVRREERTLRQVLADEERAGSEDVVDRLAELEARERDVWGVPQPRGSQQNGSNLHRTIITQDSDLTSRTSTSRGQPARGIDTELELRGEEVALEQYYSLLRRQGWNSEARAAEPVELEAPSNELPGDVPELPANTNTIIGGPPGESLDPEPHVNNDRGLDSLFVLTALSNNEVLRSNLLGNPTVSYIEHLLSQVRGNSLSHADRETIEGFLEDSNVIWGSGLPAERLRRRHERGESITFNEMAHEIAASGTIVVHDIELMAVAFMTSSHIRRRSSTTLSEQLRMLYRLQRGERTAEDRAVLLRMLQNESTFARAKHVVQEQSSPSAREAGATGRAAELHRERQQTAREGDHSRAELDAQRRATQTLALAAGRVAMQATPAELMERMANRDEATRAAYQRLQENGFAPAAFIAHQQLNIIDLTSDEFDSEAESDEAKGLDARDTGRPEEPLPEEELNIKLDCQVCYTQLADIACLPCGHLVMCRWCSEQHSPTMPHDRTRPRRAAACPVCRKQIRQKVRVFRP</sequence>
<evidence type="ECO:0000313" key="5">
    <source>
        <dbReference type="EMBL" id="KAF2215215.1"/>
    </source>
</evidence>
<dbReference type="GO" id="GO:0008270">
    <property type="term" value="F:zinc ion binding"/>
    <property type="evidence" value="ECO:0007669"/>
    <property type="project" value="UniProtKB-KW"/>
</dbReference>
<dbReference type="PANTHER" id="PTHR22696:SF1">
    <property type="entry name" value="E3 UBIQUITIN-PROTEIN LIGASE RNF26"/>
    <property type="match status" value="1"/>
</dbReference>
<feature type="region of interest" description="Disordered" evidence="3">
    <location>
        <begin position="454"/>
        <end position="493"/>
    </location>
</feature>
<dbReference type="InterPro" id="IPR013083">
    <property type="entry name" value="Znf_RING/FYVE/PHD"/>
</dbReference>
<keyword evidence="1" id="KW-0863">Zinc-finger</keyword>
<reference evidence="5" key="1">
    <citation type="journal article" date="2020" name="Stud. Mycol.">
        <title>101 Dothideomycetes genomes: a test case for predicting lifestyles and emergence of pathogens.</title>
        <authorList>
            <person name="Haridas S."/>
            <person name="Albert R."/>
            <person name="Binder M."/>
            <person name="Bloem J."/>
            <person name="Labutti K."/>
            <person name="Salamov A."/>
            <person name="Andreopoulos B."/>
            <person name="Baker S."/>
            <person name="Barry K."/>
            <person name="Bills G."/>
            <person name="Bluhm B."/>
            <person name="Cannon C."/>
            <person name="Castanera R."/>
            <person name="Culley D."/>
            <person name="Daum C."/>
            <person name="Ezra D."/>
            <person name="Gonzalez J."/>
            <person name="Henrissat B."/>
            <person name="Kuo A."/>
            <person name="Liang C."/>
            <person name="Lipzen A."/>
            <person name="Lutzoni F."/>
            <person name="Magnuson J."/>
            <person name="Mondo S."/>
            <person name="Nolan M."/>
            <person name="Ohm R."/>
            <person name="Pangilinan J."/>
            <person name="Park H.-J."/>
            <person name="Ramirez L."/>
            <person name="Alfaro M."/>
            <person name="Sun H."/>
            <person name="Tritt A."/>
            <person name="Yoshinaga Y."/>
            <person name="Zwiers L.-H."/>
            <person name="Turgeon B."/>
            <person name="Goodwin S."/>
            <person name="Spatafora J."/>
            <person name="Crous P."/>
            <person name="Grigoriev I."/>
        </authorList>
    </citation>
    <scope>NUCLEOTIDE SEQUENCE</scope>
    <source>
        <strain evidence="5">SCOH1-5</strain>
    </source>
</reference>
<feature type="coiled-coil region" evidence="2">
    <location>
        <begin position="322"/>
        <end position="370"/>
    </location>
</feature>
<evidence type="ECO:0000259" key="4">
    <source>
        <dbReference type="PROSITE" id="PS50089"/>
    </source>
</evidence>
<dbReference type="OrthoDB" id="1711136at2759"/>
<dbReference type="PROSITE" id="PS50089">
    <property type="entry name" value="ZF_RING_2"/>
    <property type="match status" value="1"/>
</dbReference>
<keyword evidence="1" id="KW-0862">Zinc</keyword>
<protein>
    <recommendedName>
        <fullName evidence="4">RING-type domain-containing protein</fullName>
    </recommendedName>
</protein>
<accession>A0A6A6FP20</accession>
<feature type="compositionally biased region" description="Polar residues" evidence="3">
    <location>
        <begin position="458"/>
        <end position="477"/>
    </location>
</feature>
<dbReference type="Pfam" id="PF13920">
    <property type="entry name" value="zf-C3HC4_3"/>
    <property type="match status" value="1"/>
</dbReference>
<evidence type="ECO:0000256" key="1">
    <source>
        <dbReference type="PROSITE-ProRule" id="PRU00175"/>
    </source>
</evidence>
<keyword evidence="2" id="KW-0175">Coiled coil</keyword>
<dbReference type="InterPro" id="IPR001841">
    <property type="entry name" value="Znf_RING"/>
</dbReference>
<dbReference type="Gene3D" id="3.30.40.10">
    <property type="entry name" value="Zinc/RING finger domain, C3HC4 (zinc finger)"/>
    <property type="match status" value="1"/>
</dbReference>
<dbReference type="EMBL" id="ML992666">
    <property type="protein sequence ID" value="KAF2215215.1"/>
    <property type="molecule type" value="Genomic_DNA"/>
</dbReference>
<feature type="region of interest" description="Disordered" evidence="3">
    <location>
        <begin position="143"/>
        <end position="176"/>
    </location>
</feature>
<dbReference type="SMART" id="SM00184">
    <property type="entry name" value="RING"/>
    <property type="match status" value="1"/>
</dbReference>
<dbReference type="AlphaFoldDB" id="A0A6A6FP20"/>
<feature type="compositionally biased region" description="Basic and acidic residues" evidence="3">
    <location>
        <begin position="749"/>
        <end position="769"/>
    </location>
</feature>
<evidence type="ECO:0000313" key="6">
    <source>
        <dbReference type="Proteomes" id="UP000799539"/>
    </source>
</evidence>
<dbReference type="GO" id="GO:0006511">
    <property type="term" value="P:ubiquitin-dependent protein catabolic process"/>
    <property type="evidence" value="ECO:0007669"/>
    <property type="project" value="TreeGrafter"/>
</dbReference>
<feature type="compositionally biased region" description="Low complexity" evidence="3">
    <location>
        <begin position="739"/>
        <end position="748"/>
    </location>
</feature>
<evidence type="ECO:0000256" key="2">
    <source>
        <dbReference type="SAM" id="Coils"/>
    </source>
</evidence>
<gene>
    <name evidence="5" type="ORF">CERZMDRAFT_36136</name>
</gene>
<feature type="compositionally biased region" description="Basic and acidic residues" evidence="3">
    <location>
        <begin position="143"/>
        <end position="165"/>
    </location>
</feature>
<dbReference type="GO" id="GO:0061630">
    <property type="term" value="F:ubiquitin protein ligase activity"/>
    <property type="evidence" value="ECO:0007669"/>
    <property type="project" value="TreeGrafter"/>
</dbReference>
<keyword evidence="1" id="KW-0479">Metal-binding</keyword>
<feature type="region of interest" description="Disordered" evidence="3">
    <location>
        <begin position="196"/>
        <end position="221"/>
    </location>
</feature>
<organism evidence="5 6">
    <name type="scientific">Cercospora zeae-maydis SCOH1-5</name>
    <dbReference type="NCBI Taxonomy" id="717836"/>
    <lineage>
        <taxon>Eukaryota</taxon>
        <taxon>Fungi</taxon>
        <taxon>Dikarya</taxon>
        <taxon>Ascomycota</taxon>
        <taxon>Pezizomycotina</taxon>
        <taxon>Dothideomycetes</taxon>
        <taxon>Dothideomycetidae</taxon>
        <taxon>Mycosphaerellales</taxon>
        <taxon>Mycosphaerellaceae</taxon>
        <taxon>Cercospora</taxon>
    </lineage>
</organism>
<evidence type="ECO:0000256" key="3">
    <source>
        <dbReference type="SAM" id="MobiDB-lite"/>
    </source>
</evidence>
<keyword evidence="6" id="KW-1185">Reference proteome</keyword>
<dbReference type="PANTHER" id="PTHR22696">
    <property type="entry name" value="E3 UBIQUITIN-PROTEIN LIGASE RNF26"/>
    <property type="match status" value="1"/>
</dbReference>
<feature type="domain" description="RING-type" evidence="4">
    <location>
        <begin position="874"/>
        <end position="923"/>
    </location>
</feature>
<dbReference type="GO" id="GO:0016567">
    <property type="term" value="P:protein ubiquitination"/>
    <property type="evidence" value="ECO:0007669"/>
    <property type="project" value="TreeGrafter"/>
</dbReference>
<feature type="region of interest" description="Disordered" evidence="3">
    <location>
        <begin position="839"/>
        <end position="863"/>
    </location>
</feature>
<feature type="compositionally biased region" description="Basic and acidic residues" evidence="3">
    <location>
        <begin position="846"/>
        <end position="861"/>
    </location>
</feature>
<dbReference type="Proteomes" id="UP000799539">
    <property type="component" value="Unassembled WGS sequence"/>
</dbReference>
<feature type="region of interest" description="Disordered" evidence="3">
    <location>
        <begin position="730"/>
        <end position="769"/>
    </location>
</feature>